<protein>
    <recommendedName>
        <fullName evidence="4">HTH tetR-type domain-containing protein</fullName>
    </recommendedName>
</protein>
<organism evidence="5 6">
    <name type="scientific">Actinoplanes ianthinogenes</name>
    <dbReference type="NCBI Taxonomy" id="122358"/>
    <lineage>
        <taxon>Bacteria</taxon>
        <taxon>Bacillati</taxon>
        <taxon>Actinomycetota</taxon>
        <taxon>Actinomycetes</taxon>
        <taxon>Micromonosporales</taxon>
        <taxon>Micromonosporaceae</taxon>
        <taxon>Actinoplanes</taxon>
    </lineage>
</organism>
<name>A0ABM7LME9_9ACTN</name>
<evidence type="ECO:0000256" key="2">
    <source>
        <dbReference type="PROSITE-ProRule" id="PRU00335"/>
    </source>
</evidence>
<evidence type="ECO:0000313" key="5">
    <source>
        <dbReference type="EMBL" id="BCJ40384.1"/>
    </source>
</evidence>
<evidence type="ECO:0000256" key="1">
    <source>
        <dbReference type="ARBA" id="ARBA00023125"/>
    </source>
</evidence>
<feature type="region of interest" description="Disordered" evidence="3">
    <location>
        <begin position="1"/>
        <end position="27"/>
    </location>
</feature>
<feature type="DNA-binding region" description="H-T-H motif" evidence="2">
    <location>
        <begin position="81"/>
        <end position="100"/>
    </location>
</feature>
<gene>
    <name evidence="5" type="ORF">Aiant_10410</name>
</gene>
<keyword evidence="1 2" id="KW-0238">DNA-binding</keyword>
<dbReference type="EMBL" id="AP023356">
    <property type="protein sequence ID" value="BCJ40384.1"/>
    <property type="molecule type" value="Genomic_DNA"/>
</dbReference>
<accession>A0ABM7LME9</accession>
<evidence type="ECO:0000256" key="3">
    <source>
        <dbReference type="SAM" id="MobiDB-lite"/>
    </source>
</evidence>
<dbReference type="InterPro" id="IPR009057">
    <property type="entry name" value="Homeodomain-like_sf"/>
</dbReference>
<dbReference type="Gene3D" id="1.10.357.10">
    <property type="entry name" value="Tetracycline Repressor, domain 2"/>
    <property type="match status" value="1"/>
</dbReference>
<reference evidence="5 6" key="1">
    <citation type="submission" date="2020-08" db="EMBL/GenBank/DDBJ databases">
        <title>Whole genome shotgun sequence of Actinoplanes ianthinogenes NBRC 13996.</title>
        <authorList>
            <person name="Komaki H."/>
            <person name="Tamura T."/>
        </authorList>
    </citation>
    <scope>NUCLEOTIDE SEQUENCE [LARGE SCALE GENOMIC DNA]</scope>
    <source>
        <strain evidence="5 6">NBRC 13996</strain>
    </source>
</reference>
<evidence type="ECO:0000313" key="6">
    <source>
        <dbReference type="Proteomes" id="UP000676967"/>
    </source>
</evidence>
<dbReference type="InterPro" id="IPR001647">
    <property type="entry name" value="HTH_TetR"/>
</dbReference>
<sequence>MSHPYSRAYSSPWACTTQPRSPGSPSRLIVASISPPPPLKHSFQLDTSPMADTTTAPSARRTELLELAYGYVRRHGLTDLSLRPLAAEIGSSPRVLLFLFGSKDGLVRALLARARQDELALLSGLREQTQPAGLTAAGEQIWSWLSAPAHRTLLIMWLEAYAHSLVDPDGPWSRFAADTVADWLDVLAAAQPASERGTPDGLARRTALLAVLRGALIDLLATGDEPRTTAAVHQHLHP</sequence>
<proteinExistence type="predicted"/>
<keyword evidence="6" id="KW-1185">Reference proteome</keyword>
<dbReference type="SUPFAM" id="SSF46689">
    <property type="entry name" value="Homeodomain-like"/>
    <property type="match status" value="1"/>
</dbReference>
<evidence type="ECO:0000259" key="4">
    <source>
        <dbReference type="PROSITE" id="PS50977"/>
    </source>
</evidence>
<feature type="compositionally biased region" description="Polar residues" evidence="3">
    <location>
        <begin position="13"/>
        <end position="24"/>
    </location>
</feature>
<dbReference type="Proteomes" id="UP000676967">
    <property type="component" value="Chromosome"/>
</dbReference>
<dbReference type="PROSITE" id="PS50977">
    <property type="entry name" value="HTH_TETR_2"/>
    <property type="match status" value="1"/>
</dbReference>
<feature type="domain" description="HTH tetR-type" evidence="4">
    <location>
        <begin position="58"/>
        <end position="118"/>
    </location>
</feature>